<evidence type="ECO:0000256" key="4">
    <source>
        <dbReference type="ARBA" id="ARBA00023175"/>
    </source>
</evidence>
<evidence type="ECO:0000256" key="6">
    <source>
        <dbReference type="RuleBase" id="RU000394"/>
    </source>
</evidence>
<feature type="compositionally biased region" description="Polar residues" evidence="8">
    <location>
        <begin position="59"/>
        <end position="71"/>
    </location>
</feature>
<dbReference type="PANTHER" id="PTHR47968:SF75">
    <property type="entry name" value="CENTROMERE-ASSOCIATED PROTEIN E"/>
    <property type="match status" value="1"/>
</dbReference>
<dbReference type="SMART" id="SM00129">
    <property type="entry name" value="KISc"/>
    <property type="match status" value="1"/>
</dbReference>
<dbReference type="PROSITE" id="PS00411">
    <property type="entry name" value="KINESIN_MOTOR_1"/>
    <property type="match status" value="1"/>
</dbReference>
<dbReference type="Gene3D" id="3.40.850.10">
    <property type="entry name" value="Kinesin motor domain"/>
    <property type="match status" value="1"/>
</dbReference>
<evidence type="ECO:0000256" key="2">
    <source>
        <dbReference type="ARBA" id="ARBA00022840"/>
    </source>
</evidence>
<dbReference type="PROSITE" id="PS50067">
    <property type="entry name" value="KINESIN_MOTOR_2"/>
    <property type="match status" value="1"/>
</dbReference>
<keyword evidence="6" id="KW-0493">Microtubule</keyword>
<dbReference type="Pfam" id="PF00225">
    <property type="entry name" value="Kinesin"/>
    <property type="match status" value="1"/>
</dbReference>
<evidence type="ECO:0000259" key="9">
    <source>
        <dbReference type="PROSITE" id="PS50067"/>
    </source>
</evidence>
<dbReference type="PRINTS" id="PR00380">
    <property type="entry name" value="KINESINHEAVY"/>
</dbReference>
<accession>A0AAV7Z8J4</accession>
<dbReference type="GO" id="GO:0003777">
    <property type="term" value="F:microtubule motor activity"/>
    <property type="evidence" value="ECO:0007669"/>
    <property type="project" value="InterPro"/>
</dbReference>
<evidence type="ECO:0000256" key="5">
    <source>
        <dbReference type="PROSITE-ProRule" id="PRU00283"/>
    </source>
</evidence>
<keyword evidence="2 5" id="KW-0067">ATP-binding</keyword>
<dbReference type="AlphaFoldDB" id="A0AAV7Z8J4"/>
<dbReference type="InterPro" id="IPR001752">
    <property type="entry name" value="Kinesin_motor_dom"/>
</dbReference>
<evidence type="ECO:0000256" key="3">
    <source>
        <dbReference type="ARBA" id="ARBA00023054"/>
    </source>
</evidence>
<feature type="coiled-coil region" evidence="7">
    <location>
        <begin position="461"/>
        <end position="522"/>
    </location>
</feature>
<dbReference type="InterPro" id="IPR027640">
    <property type="entry name" value="Kinesin-like_fam"/>
</dbReference>
<evidence type="ECO:0000256" key="8">
    <source>
        <dbReference type="SAM" id="MobiDB-lite"/>
    </source>
</evidence>
<dbReference type="GO" id="GO:0008017">
    <property type="term" value="F:microtubule binding"/>
    <property type="evidence" value="ECO:0007669"/>
    <property type="project" value="InterPro"/>
</dbReference>
<feature type="binding site" evidence="5">
    <location>
        <begin position="160"/>
        <end position="167"/>
    </location>
    <ligand>
        <name>ATP</name>
        <dbReference type="ChEBI" id="CHEBI:30616"/>
    </ligand>
</feature>
<feature type="domain" description="Kinesin motor" evidence="9">
    <location>
        <begin position="6"/>
        <end position="444"/>
    </location>
</feature>
<dbReference type="GO" id="GO:0005524">
    <property type="term" value="F:ATP binding"/>
    <property type="evidence" value="ECO:0007669"/>
    <property type="project" value="UniProtKB-UniRule"/>
</dbReference>
<feature type="region of interest" description="Disordered" evidence="8">
    <location>
        <begin position="51"/>
        <end position="92"/>
    </location>
</feature>
<feature type="compositionally biased region" description="Acidic residues" evidence="8">
    <location>
        <begin position="636"/>
        <end position="647"/>
    </location>
</feature>
<proteinExistence type="inferred from homology"/>
<name>A0AAV7Z8J4_9EUKA</name>
<dbReference type="Proteomes" id="UP001146793">
    <property type="component" value="Unassembled WGS sequence"/>
</dbReference>
<evidence type="ECO:0000313" key="11">
    <source>
        <dbReference type="Proteomes" id="UP001146793"/>
    </source>
</evidence>
<feature type="compositionally biased region" description="Polar residues" evidence="8">
    <location>
        <begin position="624"/>
        <end position="633"/>
    </location>
</feature>
<dbReference type="InterPro" id="IPR019821">
    <property type="entry name" value="Kinesin_motor_CS"/>
</dbReference>
<dbReference type="CDD" id="cd00106">
    <property type="entry name" value="KISc"/>
    <property type="match status" value="1"/>
</dbReference>
<dbReference type="GO" id="GO:0005874">
    <property type="term" value="C:microtubule"/>
    <property type="evidence" value="ECO:0007669"/>
    <property type="project" value="UniProtKB-KW"/>
</dbReference>
<organism evidence="10 11">
    <name type="scientific">Anaeramoeba flamelloides</name>
    <dbReference type="NCBI Taxonomy" id="1746091"/>
    <lineage>
        <taxon>Eukaryota</taxon>
        <taxon>Metamonada</taxon>
        <taxon>Anaeramoebidae</taxon>
        <taxon>Anaeramoeba</taxon>
    </lineage>
</organism>
<comment type="similarity">
    <text evidence="5 6">Belongs to the TRAFAC class myosin-kinesin ATPase superfamily. Kinesin family.</text>
</comment>
<keyword evidence="3 7" id="KW-0175">Coiled coil</keyword>
<sequence length="701" mass="80758">MNQSESICVAVRIRPNHINEEICVENYQNSIQITVPSLRSTNQTIKTPQILDSQRRSTSRITNRGNNQRNPNPKRASFQPNTPKPRFSNGGLKNKSLFEQQFSGSTNVSSLNQEQDTLTHNFTFDRVFDQNSKQKDVFQLIEPYIVSAVNGYNSTILAYGQTGSGKTYTMTGTEPEPGVIPKTIHKIFELTKSTETINYLVRTTFIEIYNNQIYDLLDPNNVGGKYRTVQGWEKIKLNKNRKKIKICEDPKTGKIFLVGSDTFYLGTATSEDCLSMIQKGEKRRAISSTNLNQTSSRSHTLLTLIIESYNKETGEAKVGKLNLVDLAGSESSKHSGASGTTLNEACKINSSLSALADVLTILSKKARLKSLAIKNNQSKTKKEIENNQNKTISVPYRNSKLTRLLKDSLGGNSRTVMITTVHRNKKNWRETLNSLRYSRKAKFIKNRISKNTRFNSKNQNVKKANQVSKQLQSTISDLEKLKKESQLDKQLIKEKSLQLNLLLESQQEYKRLNNLESKYNQKFKNIRTRHECEKLSQIYRNCDLKCQIVEEKWKNLIIKRKNLCKKPIPQINNPNSESQKFQISIDWDKILKIENLPKQFLNSNQNNQLLQELHQFREKVLNLTQNSKKNSGSNINDDEEEDDDDYADNNNRKRKNTNQNQMRLFNQQIFDENQNTNLKNCKLKKKVKYNNKKKYILKSKN</sequence>
<dbReference type="PANTHER" id="PTHR47968">
    <property type="entry name" value="CENTROMERE PROTEIN E"/>
    <property type="match status" value="1"/>
</dbReference>
<protein>
    <recommendedName>
        <fullName evidence="6">Kinesin-like protein</fullName>
    </recommendedName>
</protein>
<keyword evidence="1 5" id="KW-0547">Nucleotide-binding</keyword>
<feature type="region of interest" description="Disordered" evidence="8">
    <location>
        <begin position="624"/>
        <end position="660"/>
    </location>
</feature>
<dbReference type="InterPro" id="IPR036961">
    <property type="entry name" value="Kinesin_motor_dom_sf"/>
</dbReference>
<evidence type="ECO:0000256" key="7">
    <source>
        <dbReference type="SAM" id="Coils"/>
    </source>
</evidence>
<reference evidence="10" key="1">
    <citation type="submission" date="2022-08" db="EMBL/GenBank/DDBJ databases">
        <title>Novel sulphate-reducing endosymbionts in the free-living metamonad Anaeramoeba.</title>
        <authorList>
            <person name="Jerlstrom-Hultqvist J."/>
            <person name="Cepicka I."/>
            <person name="Gallot-Lavallee L."/>
            <person name="Salas-Leiva D."/>
            <person name="Curtis B.A."/>
            <person name="Zahonova K."/>
            <person name="Pipaliya S."/>
            <person name="Dacks J."/>
            <person name="Roger A.J."/>
        </authorList>
    </citation>
    <scope>NUCLEOTIDE SEQUENCE</scope>
    <source>
        <strain evidence="10">Busselton2</strain>
    </source>
</reference>
<dbReference type="SUPFAM" id="SSF52540">
    <property type="entry name" value="P-loop containing nucleoside triphosphate hydrolases"/>
    <property type="match status" value="1"/>
</dbReference>
<dbReference type="InterPro" id="IPR027417">
    <property type="entry name" value="P-loop_NTPase"/>
</dbReference>
<gene>
    <name evidence="10" type="ORF">M0812_18531</name>
</gene>
<comment type="caution">
    <text evidence="10">The sequence shown here is derived from an EMBL/GenBank/DDBJ whole genome shotgun (WGS) entry which is preliminary data.</text>
</comment>
<evidence type="ECO:0000313" key="10">
    <source>
        <dbReference type="EMBL" id="KAJ3436473.1"/>
    </source>
</evidence>
<dbReference type="EMBL" id="JANTQA010000036">
    <property type="protein sequence ID" value="KAJ3436473.1"/>
    <property type="molecule type" value="Genomic_DNA"/>
</dbReference>
<evidence type="ECO:0000256" key="1">
    <source>
        <dbReference type="ARBA" id="ARBA00022741"/>
    </source>
</evidence>
<keyword evidence="4 5" id="KW-0505">Motor protein</keyword>
<dbReference type="GO" id="GO:0007018">
    <property type="term" value="P:microtubule-based movement"/>
    <property type="evidence" value="ECO:0007669"/>
    <property type="project" value="InterPro"/>
</dbReference>